<dbReference type="AlphaFoldDB" id="A0AAJ6YHU6"/>
<gene>
    <name evidence="3" type="primary">LOC105362584</name>
</gene>
<keyword evidence="2" id="KW-1185">Reference proteome</keyword>
<organism evidence="2 3">
    <name type="scientific">Ceratosolen solmsi marchali</name>
    <dbReference type="NCBI Taxonomy" id="326594"/>
    <lineage>
        <taxon>Eukaryota</taxon>
        <taxon>Metazoa</taxon>
        <taxon>Ecdysozoa</taxon>
        <taxon>Arthropoda</taxon>
        <taxon>Hexapoda</taxon>
        <taxon>Insecta</taxon>
        <taxon>Pterygota</taxon>
        <taxon>Neoptera</taxon>
        <taxon>Endopterygota</taxon>
        <taxon>Hymenoptera</taxon>
        <taxon>Apocrita</taxon>
        <taxon>Proctotrupomorpha</taxon>
        <taxon>Chalcidoidea</taxon>
        <taxon>Agaonidae</taxon>
        <taxon>Agaoninae</taxon>
        <taxon>Ceratosolen</taxon>
    </lineage>
</organism>
<proteinExistence type="predicted"/>
<name>A0AAJ6YHU6_9HYME</name>
<reference evidence="3" key="1">
    <citation type="submission" date="2025-08" db="UniProtKB">
        <authorList>
            <consortium name="RefSeq"/>
        </authorList>
    </citation>
    <scope>IDENTIFICATION</scope>
</reference>
<evidence type="ECO:0000256" key="1">
    <source>
        <dbReference type="SAM" id="SignalP"/>
    </source>
</evidence>
<keyword evidence="1" id="KW-0732">Signal</keyword>
<feature type="signal peptide" evidence="1">
    <location>
        <begin position="1"/>
        <end position="20"/>
    </location>
</feature>
<protein>
    <submittedName>
        <fullName evidence="3">Uncharacterized protein LOC105362584</fullName>
    </submittedName>
</protein>
<dbReference type="RefSeq" id="XP_011498352.1">
    <property type="nucleotide sequence ID" value="XM_011500050.1"/>
</dbReference>
<sequence length="112" mass="12874">MHSIKLLTWILALYITFIIGAKELTFTKEDCLNCCLNVVDDTGFKQFECNGSCVRKYSKPRKYRGIDHCIQGCRAIIPECRNGCNLACNNMFLRKVYDPKERKVVNPLGVKH</sequence>
<evidence type="ECO:0000313" key="3">
    <source>
        <dbReference type="RefSeq" id="XP_011498352.1"/>
    </source>
</evidence>
<dbReference type="Proteomes" id="UP000695007">
    <property type="component" value="Unplaced"/>
</dbReference>
<dbReference type="GeneID" id="105362584"/>
<accession>A0AAJ6YHU6</accession>
<feature type="chain" id="PRO_5042547910" evidence="1">
    <location>
        <begin position="21"/>
        <end position="112"/>
    </location>
</feature>
<evidence type="ECO:0000313" key="2">
    <source>
        <dbReference type="Proteomes" id="UP000695007"/>
    </source>
</evidence>
<dbReference type="KEGG" id="csol:105362584"/>